<dbReference type="GO" id="GO:0016151">
    <property type="term" value="F:nickel cation binding"/>
    <property type="evidence" value="ECO:0007669"/>
    <property type="project" value="InterPro"/>
</dbReference>
<dbReference type="GO" id="GO:0008270">
    <property type="term" value="F:zinc ion binding"/>
    <property type="evidence" value="ECO:0007669"/>
    <property type="project" value="TreeGrafter"/>
</dbReference>
<dbReference type="PANTHER" id="PTHR34535:SF3">
    <property type="entry name" value="HYDROGENASE MATURATION FACTOR HYPA"/>
    <property type="match status" value="1"/>
</dbReference>
<evidence type="ECO:0008006" key="6">
    <source>
        <dbReference type="Google" id="ProtNLM"/>
    </source>
</evidence>
<dbReference type="GO" id="GO:0051604">
    <property type="term" value="P:protein maturation"/>
    <property type="evidence" value="ECO:0007669"/>
    <property type="project" value="InterPro"/>
</dbReference>
<sequence length="125" mass="13612">MPVSAIQNRDPMSAIPNGQYRVSAEQSRPALGSTLVRTVNVRVGAMRQIVPDTLVYCWSLVTEDSELQGAQLCVEQVPATIRCRICGHEHVLDAPIMLCPSCKSANVTLVSGDEFLVTSLELEEV</sequence>
<dbReference type="Proteomes" id="UP000465302">
    <property type="component" value="Unassembled WGS sequence"/>
</dbReference>
<dbReference type="PANTHER" id="PTHR34535">
    <property type="entry name" value="HYDROGENASE MATURATION FACTOR HYPA"/>
    <property type="match status" value="1"/>
</dbReference>
<evidence type="ECO:0000313" key="4">
    <source>
        <dbReference type="EMBL" id="GFG50641.1"/>
    </source>
</evidence>
<dbReference type="Gene3D" id="3.30.2320.80">
    <property type="match status" value="1"/>
</dbReference>
<evidence type="ECO:0000256" key="2">
    <source>
        <dbReference type="ARBA" id="ARBA00022723"/>
    </source>
</evidence>
<dbReference type="Pfam" id="PF01155">
    <property type="entry name" value="HypA"/>
    <property type="match status" value="1"/>
</dbReference>
<dbReference type="InterPro" id="IPR000688">
    <property type="entry name" value="HypA/HybF"/>
</dbReference>
<accession>A0A7I9VYW5</accession>
<evidence type="ECO:0000256" key="3">
    <source>
        <dbReference type="ARBA" id="ARBA00022833"/>
    </source>
</evidence>
<protein>
    <recommendedName>
        <fullName evidence="6">Hydrogenase maturation factor HypA</fullName>
    </recommendedName>
</protein>
<keyword evidence="1" id="KW-0533">Nickel</keyword>
<evidence type="ECO:0000313" key="5">
    <source>
        <dbReference type="Proteomes" id="UP000465302"/>
    </source>
</evidence>
<evidence type="ECO:0000256" key="1">
    <source>
        <dbReference type="ARBA" id="ARBA00022596"/>
    </source>
</evidence>
<dbReference type="EMBL" id="BLKS01000001">
    <property type="protein sequence ID" value="GFG50641.1"/>
    <property type="molecule type" value="Genomic_DNA"/>
</dbReference>
<name>A0A7I9VYW5_MYCAG</name>
<keyword evidence="2" id="KW-0479">Metal-binding</keyword>
<dbReference type="AlphaFoldDB" id="A0A7I9VYW5"/>
<organism evidence="4 5">
    <name type="scientific">Mycolicibacterium agri</name>
    <name type="common">Mycobacterium agri</name>
    <dbReference type="NCBI Taxonomy" id="36811"/>
    <lineage>
        <taxon>Bacteria</taxon>
        <taxon>Bacillati</taxon>
        <taxon>Actinomycetota</taxon>
        <taxon>Actinomycetes</taxon>
        <taxon>Mycobacteriales</taxon>
        <taxon>Mycobacteriaceae</taxon>
        <taxon>Mycolicibacterium</taxon>
    </lineage>
</organism>
<proteinExistence type="predicted"/>
<reference evidence="4 5" key="1">
    <citation type="journal article" date="2019" name="Emerg. Microbes Infect.">
        <title>Comprehensive subspecies identification of 175 nontuberculous mycobacteria species based on 7547 genomic profiles.</title>
        <authorList>
            <person name="Matsumoto Y."/>
            <person name="Kinjo T."/>
            <person name="Motooka D."/>
            <person name="Nabeya D."/>
            <person name="Jung N."/>
            <person name="Uechi K."/>
            <person name="Horii T."/>
            <person name="Iida T."/>
            <person name="Fujita J."/>
            <person name="Nakamura S."/>
        </authorList>
    </citation>
    <scope>NUCLEOTIDE SEQUENCE [LARGE SCALE GENOMIC DNA]</scope>
    <source>
        <strain evidence="4 5">JCM 6377</strain>
    </source>
</reference>
<keyword evidence="3" id="KW-0862">Zinc</keyword>
<comment type="caution">
    <text evidence="4">The sequence shown here is derived from an EMBL/GenBank/DDBJ whole genome shotgun (WGS) entry which is preliminary data.</text>
</comment>
<gene>
    <name evidence="4" type="ORF">MAGR_20820</name>
</gene>